<evidence type="ECO:0000256" key="5">
    <source>
        <dbReference type="ARBA" id="ARBA00022946"/>
    </source>
</evidence>
<evidence type="ECO:0000259" key="9">
    <source>
        <dbReference type="Pfam" id="PF02771"/>
    </source>
</evidence>
<dbReference type="SUPFAM" id="SSF56645">
    <property type="entry name" value="Acyl-CoA dehydrogenase NM domain-like"/>
    <property type="match status" value="1"/>
</dbReference>
<keyword evidence="12" id="KW-1185">Reference proteome</keyword>
<dbReference type="GO" id="GO:0050660">
    <property type="term" value="F:flavin adenine dinucleotide binding"/>
    <property type="evidence" value="ECO:0007669"/>
    <property type="project" value="InterPro"/>
</dbReference>
<dbReference type="InterPro" id="IPR049448">
    <property type="entry name" value="ACAD9/ACADV-like_C"/>
</dbReference>
<dbReference type="Pfam" id="PF21343">
    <property type="entry name" value="ACAD9-ACADV_C"/>
    <property type="match status" value="1"/>
</dbReference>
<evidence type="ECO:0008006" key="13">
    <source>
        <dbReference type="Google" id="ProtNLM"/>
    </source>
</evidence>
<dbReference type="InterPro" id="IPR006091">
    <property type="entry name" value="Acyl-CoA_Oxase/DH_mid-dom"/>
</dbReference>
<dbReference type="Pfam" id="PF02771">
    <property type="entry name" value="Acyl-CoA_dh_N"/>
    <property type="match status" value="1"/>
</dbReference>
<dbReference type="InterPro" id="IPR046373">
    <property type="entry name" value="Acyl-CoA_Oxase/DH_mid-dom_sf"/>
</dbReference>
<dbReference type="Pfam" id="PF02770">
    <property type="entry name" value="Acyl-CoA_dh_M"/>
    <property type="match status" value="1"/>
</dbReference>
<dbReference type="InterPro" id="IPR013786">
    <property type="entry name" value="AcylCoA_DH/ox_N"/>
</dbReference>
<feature type="domain" description="Acyl-CoA oxidase/dehydrogenase middle" evidence="8">
    <location>
        <begin position="140"/>
        <end position="219"/>
    </location>
</feature>
<dbReference type="Gene3D" id="2.40.110.10">
    <property type="entry name" value="Butyryl-CoA Dehydrogenase, subunit A, domain 2"/>
    <property type="match status" value="1"/>
</dbReference>
<keyword evidence="4" id="KW-0274">FAD</keyword>
<accession>A0AAV0XM63</accession>
<dbReference type="Gene3D" id="1.10.540.10">
    <property type="entry name" value="Acyl-CoA dehydrogenase/oxidase, N-terminal domain"/>
    <property type="match status" value="1"/>
</dbReference>
<dbReference type="AlphaFoldDB" id="A0AAV0XM63"/>
<dbReference type="EMBL" id="CARXXK010000005">
    <property type="protein sequence ID" value="CAI6369398.1"/>
    <property type="molecule type" value="Genomic_DNA"/>
</dbReference>
<dbReference type="Gene3D" id="1.20.140.10">
    <property type="entry name" value="Butyryl-CoA Dehydrogenase, subunit A, domain 3"/>
    <property type="match status" value="2"/>
</dbReference>
<dbReference type="GO" id="GO:0005739">
    <property type="term" value="C:mitochondrion"/>
    <property type="evidence" value="ECO:0007669"/>
    <property type="project" value="UniProtKB-SubCell"/>
</dbReference>
<evidence type="ECO:0000259" key="10">
    <source>
        <dbReference type="Pfam" id="PF21343"/>
    </source>
</evidence>
<gene>
    <name evidence="11" type="ORF">MEUPH1_LOCUS23640</name>
</gene>
<proteinExistence type="predicted"/>
<name>A0AAV0XM63_9HEMI</name>
<evidence type="ECO:0000256" key="7">
    <source>
        <dbReference type="ARBA" id="ARBA00023128"/>
    </source>
</evidence>
<keyword evidence="7" id="KW-0496">Mitochondrion</keyword>
<dbReference type="InterPro" id="IPR037069">
    <property type="entry name" value="AcylCoA_DH/ox_N_sf"/>
</dbReference>
<protein>
    <recommendedName>
        <fullName evidence="13">Acyl-CoA dehydrogenase family member 9, mitochondrial</fullName>
    </recommendedName>
</protein>
<dbReference type="GO" id="GO:0003995">
    <property type="term" value="F:acyl-CoA dehydrogenase activity"/>
    <property type="evidence" value="ECO:0007669"/>
    <property type="project" value="TreeGrafter"/>
</dbReference>
<evidence type="ECO:0000256" key="2">
    <source>
        <dbReference type="ARBA" id="ARBA00004173"/>
    </source>
</evidence>
<keyword evidence="3" id="KW-0285">Flavoprotein</keyword>
<comment type="caution">
    <text evidence="11">The sequence shown here is derived from an EMBL/GenBank/DDBJ whole genome shotgun (WGS) entry which is preliminary data.</text>
</comment>
<evidence type="ECO:0000256" key="3">
    <source>
        <dbReference type="ARBA" id="ARBA00022630"/>
    </source>
</evidence>
<sequence>MSLYRFKISSVCRNYSQAAAAVSNKSHPQGNAVDQKIPSFAKSLFVGNFVKTAFARSTKEVDLPKLDKLYGVCVPKEFGGLELSSASLSEAYKRIDFADLREGIAHGSVVKCISTTGTDEQKRNYLPLLASGECIASYCIYESKHGYDIQSNETTASQKNGKWIINGSKQWVMNGKRANMFLVLAKTMDECNRPESEQNFFTAFLVKKSQNSGIKITTEGNHYNVTFNNVEADCILGSENEGLNYFTMFFNGDLLESSSATLGEIKNIVQKSSQHFQTHDRSSMIKLGKLNSHLYTMDCVLEFTSLILDTYNPKSDYEPILARLFVSETTHSCLNLLNDLGLSKKSFKYIENSLLFEGRSNLLPIVGSLLGIQYAGQFMADDVKQLRNPLMFPKYTLSHIMKIQRSLKDKPKLNHYIEKHLHPSLKKQALDLEYCLSRFQFGVLNMFINLGPDTCYYQMILDRANSIAMDLFAMAAVLHRVSQKLSNSNAQLYPTELIFANVFCNSVREQCSRRVNEILDAPHNVVDPHYKTIGQNCFVEKNYFFEHPLKRNIF</sequence>
<feature type="domain" description="Acyl-CoA dehydrogenase/oxidase N-terminal" evidence="9">
    <location>
        <begin position="69"/>
        <end position="133"/>
    </location>
</feature>
<reference evidence="11 12" key="1">
    <citation type="submission" date="2023-01" db="EMBL/GenBank/DDBJ databases">
        <authorList>
            <person name="Whitehead M."/>
        </authorList>
    </citation>
    <scope>NUCLEOTIDE SEQUENCE [LARGE SCALE GENOMIC DNA]</scope>
</reference>
<organism evidence="11 12">
    <name type="scientific">Macrosiphum euphorbiae</name>
    <name type="common">potato aphid</name>
    <dbReference type="NCBI Taxonomy" id="13131"/>
    <lineage>
        <taxon>Eukaryota</taxon>
        <taxon>Metazoa</taxon>
        <taxon>Ecdysozoa</taxon>
        <taxon>Arthropoda</taxon>
        <taxon>Hexapoda</taxon>
        <taxon>Insecta</taxon>
        <taxon>Pterygota</taxon>
        <taxon>Neoptera</taxon>
        <taxon>Paraneoptera</taxon>
        <taxon>Hemiptera</taxon>
        <taxon>Sternorrhyncha</taxon>
        <taxon>Aphidomorpha</taxon>
        <taxon>Aphidoidea</taxon>
        <taxon>Aphididae</taxon>
        <taxon>Macrosiphini</taxon>
        <taxon>Macrosiphum</taxon>
    </lineage>
</organism>
<evidence type="ECO:0000313" key="11">
    <source>
        <dbReference type="EMBL" id="CAI6369398.1"/>
    </source>
</evidence>
<dbReference type="Proteomes" id="UP001160148">
    <property type="component" value="Unassembled WGS sequence"/>
</dbReference>
<feature type="domain" description="ACAD9/ACADV-like C-terminal" evidence="10">
    <location>
        <begin position="423"/>
        <end position="541"/>
    </location>
</feature>
<evidence type="ECO:0000259" key="8">
    <source>
        <dbReference type="Pfam" id="PF02770"/>
    </source>
</evidence>
<evidence type="ECO:0000256" key="1">
    <source>
        <dbReference type="ARBA" id="ARBA00001974"/>
    </source>
</evidence>
<dbReference type="PANTHER" id="PTHR43884:SF9">
    <property type="entry name" value="COMPLEX I ASSEMBLY FACTOR ACAD9, MITOCHONDRIAL"/>
    <property type="match status" value="1"/>
</dbReference>
<evidence type="ECO:0000313" key="12">
    <source>
        <dbReference type="Proteomes" id="UP001160148"/>
    </source>
</evidence>
<evidence type="ECO:0000256" key="4">
    <source>
        <dbReference type="ARBA" id="ARBA00022827"/>
    </source>
</evidence>
<comment type="subcellular location">
    <subcellularLocation>
        <location evidence="2">Mitochondrion</location>
    </subcellularLocation>
</comment>
<evidence type="ECO:0000256" key="6">
    <source>
        <dbReference type="ARBA" id="ARBA00023002"/>
    </source>
</evidence>
<keyword evidence="5" id="KW-0809">Transit peptide</keyword>
<dbReference type="InterPro" id="IPR009100">
    <property type="entry name" value="AcylCoA_DH/oxidase_NM_dom_sf"/>
</dbReference>
<keyword evidence="6" id="KW-0560">Oxidoreductase</keyword>
<dbReference type="PANTHER" id="PTHR43884">
    <property type="entry name" value="ACYL-COA DEHYDROGENASE"/>
    <property type="match status" value="1"/>
</dbReference>
<comment type="cofactor">
    <cofactor evidence="1">
        <name>FAD</name>
        <dbReference type="ChEBI" id="CHEBI:57692"/>
    </cofactor>
</comment>